<proteinExistence type="inferred from homology"/>
<protein>
    <submittedName>
        <fullName evidence="6">LysR family transcriptional regulator</fullName>
    </submittedName>
</protein>
<feature type="domain" description="HTH lysR-type" evidence="5">
    <location>
        <begin position="1"/>
        <end position="61"/>
    </location>
</feature>
<evidence type="ECO:0000313" key="7">
    <source>
        <dbReference type="Proteomes" id="UP000539372"/>
    </source>
</evidence>
<evidence type="ECO:0000256" key="2">
    <source>
        <dbReference type="ARBA" id="ARBA00023015"/>
    </source>
</evidence>
<dbReference type="Gene3D" id="1.10.10.10">
    <property type="entry name" value="Winged helix-like DNA-binding domain superfamily/Winged helix DNA-binding domain"/>
    <property type="match status" value="1"/>
</dbReference>
<dbReference type="Pfam" id="PF03466">
    <property type="entry name" value="LysR_substrate"/>
    <property type="match status" value="1"/>
</dbReference>
<dbReference type="InterPro" id="IPR005119">
    <property type="entry name" value="LysR_subst-bd"/>
</dbReference>
<evidence type="ECO:0000256" key="1">
    <source>
        <dbReference type="ARBA" id="ARBA00009437"/>
    </source>
</evidence>
<dbReference type="PROSITE" id="PS50931">
    <property type="entry name" value="HTH_LYSR"/>
    <property type="match status" value="1"/>
</dbReference>
<dbReference type="GO" id="GO:0003677">
    <property type="term" value="F:DNA binding"/>
    <property type="evidence" value="ECO:0007669"/>
    <property type="project" value="UniProtKB-KW"/>
</dbReference>
<keyword evidence="3" id="KW-0238">DNA-binding</keyword>
<accession>A0A7Y0HGV8</accession>
<dbReference type="Proteomes" id="UP000539372">
    <property type="component" value="Unassembled WGS sequence"/>
</dbReference>
<dbReference type="AlphaFoldDB" id="A0A7Y0HGV8"/>
<evidence type="ECO:0000256" key="4">
    <source>
        <dbReference type="ARBA" id="ARBA00023163"/>
    </source>
</evidence>
<comment type="similarity">
    <text evidence="1">Belongs to the LysR transcriptional regulatory family.</text>
</comment>
<organism evidence="6 7">
    <name type="scientific">Pacificispira spongiicola</name>
    <dbReference type="NCBI Taxonomy" id="2729598"/>
    <lineage>
        <taxon>Bacteria</taxon>
        <taxon>Pseudomonadati</taxon>
        <taxon>Pseudomonadota</taxon>
        <taxon>Alphaproteobacteria</taxon>
        <taxon>Rhodospirillales</taxon>
        <taxon>Rhodospirillaceae</taxon>
        <taxon>Pacificispira</taxon>
    </lineage>
</organism>
<dbReference type="PANTHER" id="PTHR30537:SF5">
    <property type="entry name" value="HTH-TYPE TRANSCRIPTIONAL ACTIVATOR TTDR-RELATED"/>
    <property type="match status" value="1"/>
</dbReference>
<evidence type="ECO:0000256" key="3">
    <source>
        <dbReference type="ARBA" id="ARBA00023125"/>
    </source>
</evidence>
<keyword evidence="7" id="KW-1185">Reference proteome</keyword>
<dbReference type="InterPro" id="IPR036390">
    <property type="entry name" value="WH_DNA-bd_sf"/>
</dbReference>
<keyword evidence="4" id="KW-0804">Transcription</keyword>
<keyword evidence="2" id="KW-0805">Transcription regulation</keyword>
<dbReference type="FunFam" id="1.10.10.10:FF:000001">
    <property type="entry name" value="LysR family transcriptional regulator"/>
    <property type="match status" value="1"/>
</dbReference>
<dbReference type="SUPFAM" id="SSF46785">
    <property type="entry name" value="Winged helix' DNA-binding domain"/>
    <property type="match status" value="1"/>
</dbReference>
<dbReference type="Pfam" id="PF00126">
    <property type="entry name" value="HTH_1"/>
    <property type="match status" value="1"/>
</dbReference>
<dbReference type="PANTHER" id="PTHR30537">
    <property type="entry name" value="HTH-TYPE TRANSCRIPTIONAL REGULATOR"/>
    <property type="match status" value="1"/>
</dbReference>
<dbReference type="InterPro" id="IPR036388">
    <property type="entry name" value="WH-like_DNA-bd_sf"/>
</dbReference>
<dbReference type="EMBL" id="JABBNT010000003">
    <property type="protein sequence ID" value="NMM45337.1"/>
    <property type="molecule type" value="Genomic_DNA"/>
</dbReference>
<name>A0A7Y0HGV8_9PROT</name>
<dbReference type="GO" id="GO:0003700">
    <property type="term" value="F:DNA-binding transcription factor activity"/>
    <property type="evidence" value="ECO:0007669"/>
    <property type="project" value="InterPro"/>
</dbReference>
<sequence length="310" mass="34229">MDRDILIHLPAVLAVARCQSFAAASKELKMSPSAVSHAVRAVEERLGLPLFARTTRSVSLTETGRSFVAATATATSDIADAIESARADQNRVAGLLRLNVPMPALSMGIDRIVRETVRRHADLRVEVFCDNSLSDIVADGFDIGVRIGTMVAEDMVAIRMTPPIRSLLVAAPSYLEKYGTPTCVADLQSHNCITYRKRKDGPIYDWTLMEDGGAVDLRVRGTFIVNEASYARQLVLDGVGIIYAYDRLVEDELADGSLVEVLPETRVEKPGLYLYYPQRASRTPKVRAFIDIAREIMAPELRRYDQEAAE</sequence>
<reference evidence="6 7" key="1">
    <citation type="submission" date="2020-04" db="EMBL/GenBank/DDBJ databases">
        <title>Rhodospirillaceae bacterium KN72 isolated from deep sea.</title>
        <authorList>
            <person name="Zhang D.-C."/>
        </authorList>
    </citation>
    <scope>NUCLEOTIDE SEQUENCE [LARGE SCALE GENOMIC DNA]</scope>
    <source>
        <strain evidence="6 7">KN72</strain>
    </source>
</reference>
<evidence type="ECO:0000313" key="6">
    <source>
        <dbReference type="EMBL" id="NMM45337.1"/>
    </source>
</evidence>
<evidence type="ECO:0000259" key="5">
    <source>
        <dbReference type="PROSITE" id="PS50931"/>
    </source>
</evidence>
<comment type="caution">
    <text evidence="6">The sequence shown here is derived from an EMBL/GenBank/DDBJ whole genome shotgun (WGS) entry which is preliminary data.</text>
</comment>
<gene>
    <name evidence="6" type="ORF">HH303_12660</name>
</gene>
<dbReference type="SUPFAM" id="SSF53850">
    <property type="entry name" value="Periplasmic binding protein-like II"/>
    <property type="match status" value="1"/>
</dbReference>
<dbReference type="Gene3D" id="3.40.190.290">
    <property type="match status" value="1"/>
</dbReference>
<dbReference type="InterPro" id="IPR058163">
    <property type="entry name" value="LysR-type_TF_proteobact-type"/>
</dbReference>
<dbReference type="InterPro" id="IPR000847">
    <property type="entry name" value="LysR_HTH_N"/>
</dbReference>